<evidence type="ECO:0000256" key="5">
    <source>
        <dbReference type="ARBA" id="ARBA00022857"/>
    </source>
</evidence>
<comment type="catalytic activity">
    <reaction evidence="8 9">
        <text>(R)-pantoate + NADP(+) = 2-dehydropantoate + NADPH + H(+)</text>
        <dbReference type="Rhea" id="RHEA:16233"/>
        <dbReference type="ChEBI" id="CHEBI:11561"/>
        <dbReference type="ChEBI" id="CHEBI:15378"/>
        <dbReference type="ChEBI" id="CHEBI:15980"/>
        <dbReference type="ChEBI" id="CHEBI:57783"/>
        <dbReference type="ChEBI" id="CHEBI:58349"/>
        <dbReference type="EC" id="1.1.1.169"/>
    </reaction>
</comment>
<dbReference type="UniPathway" id="UPA00028">
    <property type="reaction ID" value="UER00004"/>
</dbReference>
<evidence type="ECO:0000256" key="8">
    <source>
        <dbReference type="ARBA" id="ARBA00048793"/>
    </source>
</evidence>
<evidence type="ECO:0000259" key="11">
    <source>
        <dbReference type="Pfam" id="PF08546"/>
    </source>
</evidence>
<evidence type="ECO:0000256" key="7">
    <source>
        <dbReference type="ARBA" id="ARBA00032024"/>
    </source>
</evidence>
<dbReference type="NCBIfam" id="TIGR00745">
    <property type="entry name" value="apbA_panE"/>
    <property type="match status" value="1"/>
</dbReference>
<evidence type="ECO:0000256" key="2">
    <source>
        <dbReference type="ARBA" id="ARBA00007870"/>
    </source>
</evidence>
<dbReference type="InterPro" id="IPR013332">
    <property type="entry name" value="KPR_N"/>
</dbReference>
<dbReference type="InterPro" id="IPR050838">
    <property type="entry name" value="Ketopantoate_reductase"/>
</dbReference>
<keyword evidence="9" id="KW-0566">Pantothenate biosynthesis</keyword>
<proteinExistence type="inferred from homology"/>
<comment type="caution">
    <text evidence="12">The sequence shown here is derived from an EMBL/GenBank/DDBJ whole genome shotgun (WGS) entry which is preliminary data.</text>
</comment>
<feature type="domain" description="Ketopantoate reductase N-terminal" evidence="10">
    <location>
        <begin position="4"/>
        <end position="125"/>
    </location>
</feature>
<dbReference type="EC" id="1.1.1.169" evidence="3 9"/>
<dbReference type="GO" id="GO:0008677">
    <property type="term" value="F:2-dehydropantoate 2-reductase activity"/>
    <property type="evidence" value="ECO:0007669"/>
    <property type="project" value="UniProtKB-EC"/>
</dbReference>
<dbReference type="GO" id="GO:0005737">
    <property type="term" value="C:cytoplasm"/>
    <property type="evidence" value="ECO:0007669"/>
    <property type="project" value="TreeGrafter"/>
</dbReference>
<dbReference type="Pfam" id="PF02558">
    <property type="entry name" value="ApbA"/>
    <property type="match status" value="1"/>
</dbReference>
<keyword evidence="5 9" id="KW-0521">NADP</keyword>
<evidence type="ECO:0000313" key="12">
    <source>
        <dbReference type="EMBL" id="HGL17804.1"/>
    </source>
</evidence>
<dbReference type="InterPro" id="IPR036291">
    <property type="entry name" value="NAD(P)-bd_dom_sf"/>
</dbReference>
<gene>
    <name evidence="12" type="ORF">ENU66_05725</name>
</gene>
<comment type="similarity">
    <text evidence="2 9">Belongs to the ketopantoate reductase family.</text>
</comment>
<dbReference type="InterPro" id="IPR013328">
    <property type="entry name" value="6PGD_dom2"/>
</dbReference>
<comment type="function">
    <text evidence="9">Catalyzes the NADPH-dependent reduction of ketopantoate into pantoic acid.</text>
</comment>
<feature type="domain" description="Ketopantoate reductase C-terminal" evidence="11">
    <location>
        <begin position="182"/>
        <end position="300"/>
    </location>
</feature>
<dbReference type="GO" id="GO:0015940">
    <property type="term" value="P:pantothenate biosynthetic process"/>
    <property type="evidence" value="ECO:0007669"/>
    <property type="project" value="UniProtKB-UniPathway"/>
</dbReference>
<accession>A0A7V4E5Y1</accession>
<dbReference type="InterPro" id="IPR013752">
    <property type="entry name" value="KPA_reductase"/>
</dbReference>
<dbReference type="PANTHER" id="PTHR43765:SF2">
    <property type="entry name" value="2-DEHYDROPANTOATE 2-REDUCTASE"/>
    <property type="match status" value="1"/>
</dbReference>
<name>A0A7V4E5Y1_UNCW3</name>
<evidence type="ECO:0000256" key="4">
    <source>
        <dbReference type="ARBA" id="ARBA00019465"/>
    </source>
</evidence>
<dbReference type="SUPFAM" id="SSF51735">
    <property type="entry name" value="NAD(P)-binding Rossmann-fold domains"/>
    <property type="match status" value="1"/>
</dbReference>
<dbReference type="Gene3D" id="3.40.50.720">
    <property type="entry name" value="NAD(P)-binding Rossmann-like Domain"/>
    <property type="match status" value="1"/>
</dbReference>
<sequence>MRFVVLGIGSVGGYLVSRLALAGNTVEAIVSKRSNKRLIEVEGIEYYERDRRYIIKVPCYVYEDLMEIDTDYLIIATKTGDALQILDDLRERRFNFNYIVTVQNGIESHLKASQMFGEDHLILSIREGLYAFDIHKIRNVSYGTIENVVTSLSASRESMLQFAEILVASRIPATVSYDARMVLHKKLVINSIINPIASILKVRNGYLLKMLTTNTVIGLINEAIKVLSLEGVSLSQMEISEDLKSVLKATSENKCSMLQDLEKKKKTEIDYLNGYLLRLAKKHGIEIPLHQMLYDLITRMEELHGPH</sequence>
<comment type="pathway">
    <text evidence="1 9">Cofactor biosynthesis; (R)-pantothenate biosynthesis; (R)-pantoate from 3-methyl-2-oxobutanoate: step 2/2.</text>
</comment>
<dbReference type="SUPFAM" id="SSF48179">
    <property type="entry name" value="6-phosphogluconate dehydrogenase C-terminal domain-like"/>
    <property type="match status" value="1"/>
</dbReference>
<evidence type="ECO:0000256" key="6">
    <source>
        <dbReference type="ARBA" id="ARBA00023002"/>
    </source>
</evidence>
<dbReference type="AlphaFoldDB" id="A0A7V4E5Y1"/>
<dbReference type="InterPro" id="IPR008927">
    <property type="entry name" value="6-PGluconate_DH-like_C_sf"/>
</dbReference>
<keyword evidence="6 9" id="KW-0560">Oxidoreductase</keyword>
<protein>
    <recommendedName>
        <fullName evidence="4 9">2-dehydropantoate 2-reductase</fullName>
        <ecNumber evidence="3 9">1.1.1.169</ecNumber>
    </recommendedName>
    <alternativeName>
        <fullName evidence="7 9">Ketopantoate reductase</fullName>
    </alternativeName>
</protein>
<dbReference type="EMBL" id="DTDJ01000036">
    <property type="protein sequence ID" value="HGL17804.1"/>
    <property type="molecule type" value="Genomic_DNA"/>
</dbReference>
<evidence type="ECO:0000256" key="9">
    <source>
        <dbReference type="RuleBase" id="RU362068"/>
    </source>
</evidence>
<dbReference type="Pfam" id="PF08546">
    <property type="entry name" value="ApbA_C"/>
    <property type="match status" value="1"/>
</dbReference>
<dbReference type="Gene3D" id="1.10.1040.10">
    <property type="entry name" value="N-(1-d-carboxylethyl)-l-norvaline Dehydrogenase, domain 2"/>
    <property type="match status" value="1"/>
</dbReference>
<evidence type="ECO:0000256" key="1">
    <source>
        <dbReference type="ARBA" id="ARBA00004994"/>
    </source>
</evidence>
<organism evidence="12">
    <name type="scientific">candidate division WOR-3 bacterium</name>
    <dbReference type="NCBI Taxonomy" id="2052148"/>
    <lineage>
        <taxon>Bacteria</taxon>
        <taxon>Bacteria division WOR-3</taxon>
    </lineage>
</organism>
<dbReference type="InterPro" id="IPR003710">
    <property type="entry name" value="ApbA"/>
</dbReference>
<reference evidence="12" key="1">
    <citation type="journal article" date="2020" name="mSystems">
        <title>Genome- and Community-Level Interaction Insights into Carbon Utilization and Element Cycling Functions of Hydrothermarchaeota in Hydrothermal Sediment.</title>
        <authorList>
            <person name="Zhou Z."/>
            <person name="Liu Y."/>
            <person name="Xu W."/>
            <person name="Pan J."/>
            <person name="Luo Z.H."/>
            <person name="Li M."/>
        </authorList>
    </citation>
    <scope>NUCLEOTIDE SEQUENCE [LARGE SCALE GENOMIC DNA]</scope>
    <source>
        <strain evidence="12">SpSt-69</strain>
    </source>
</reference>
<dbReference type="GO" id="GO:0050661">
    <property type="term" value="F:NADP binding"/>
    <property type="evidence" value="ECO:0007669"/>
    <property type="project" value="TreeGrafter"/>
</dbReference>
<evidence type="ECO:0000259" key="10">
    <source>
        <dbReference type="Pfam" id="PF02558"/>
    </source>
</evidence>
<evidence type="ECO:0000256" key="3">
    <source>
        <dbReference type="ARBA" id="ARBA00013014"/>
    </source>
</evidence>
<dbReference type="PANTHER" id="PTHR43765">
    <property type="entry name" value="2-DEHYDROPANTOATE 2-REDUCTASE-RELATED"/>
    <property type="match status" value="1"/>
</dbReference>